<comment type="caution">
    <text evidence="7">The sequence shown here is derived from an EMBL/GenBank/DDBJ whole genome shotgun (WGS) entry which is preliminary data.</text>
</comment>
<dbReference type="AlphaFoldDB" id="A0A225ARQ0"/>
<feature type="transmembrane region" description="Helical" evidence="6">
    <location>
        <begin position="338"/>
        <end position="357"/>
    </location>
</feature>
<feature type="transmembrane region" description="Helical" evidence="6">
    <location>
        <begin position="72"/>
        <end position="90"/>
    </location>
</feature>
<feature type="compositionally biased region" description="Basic and acidic residues" evidence="5">
    <location>
        <begin position="1"/>
        <end position="17"/>
    </location>
</feature>
<dbReference type="InterPro" id="IPR011701">
    <property type="entry name" value="MFS"/>
</dbReference>
<dbReference type="EMBL" id="LFMY01000003">
    <property type="protein sequence ID" value="OKL62183.1"/>
    <property type="molecule type" value="Genomic_DNA"/>
</dbReference>
<dbReference type="InterPro" id="IPR036259">
    <property type="entry name" value="MFS_trans_sf"/>
</dbReference>
<keyword evidence="8" id="KW-1185">Reference proteome</keyword>
<feature type="region of interest" description="Disordered" evidence="5">
    <location>
        <begin position="539"/>
        <end position="564"/>
    </location>
</feature>
<dbReference type="GeneID" id="31001962"/>
<keyword evidence="2 6" id="KW-0812">Transmembrane</keyword>
<evidence type="ECO:0000313" key="7">
    <source>
        <dbReference type="EMBL" id="OKL62183.1"/>
    </source>
</evidence>
<comment type="subcellular location">
    <subcellularLocation>
        <location evidence="1">Membrane</location>
        <topology evidence="1">Multi-pass membrane protein</topology>
    </subcellularLocation>
</comment>
<sequence>MASDNIHNDKSQDDQHQELSPAQQPKPYLYGWRLYLVQFSLYLGLVLSIMDSSAVSTALVTIGDHFDDFTRIQWVVLAYMLTYLGFALTFSRMSDVIGRKWATITALVFIGAFSIGCGCAQTIEQLIAFRALQGIGGAGLYTMAMIVLPEVTPPKNIPLMSGLIGGVSVVSAVLGPVVGGVITTRSTWRWVFWFNIPVAGFTLALMLLFCPDFKYQGRMSWKQFDFFGCMIYLATCVLLITALQEAGAGTINWDSAAFIVCVILAGLTFIGFALWITYLSRGTHYTIPLFPARIVKHRIMFSTIMVSTCVGFVFYSILVQLPERFQIVNGDSAEMSGVSLLALSGPSAVGSFLGGALSSRKNNTFYTIIAGCSFILLGNGLFHTIGPSHSIPAKMYGYEVIMGVGFGMIFSTTTVLIKLHAEREDTASAQGLMSQGRLLGGNIGLAIATIVLNQQLISDLSGIVPPDEIDNLRHSLLAISSLTPEQAEVVQQAFADAFKTQLVINMGVAGAAFLFALGTWERHPTTFAQVLQRYEDDENASMATAAVPGQSDDSPNSPSKEESA</sequence>
<feature type="transmembrane region" description="Helical" evidence="6">
    <location>
        <begin position="190"/>
        <end position="211"/>
    </location>
</feature>
<keyword evidence="4 6" id="KW-0472">Membrane</keyword>
<feature type="transmembrane region" description="Helical" evidence="6">
    <location>
        <begin position="299"/>
        <end position="318"/>
    </location>
</feature>
<dbReference type="GO" id="GO:0022857">
    <property type="term" value="F:transmembrane transporter activity"/>
    <property type="evidence" value="ECO:0007669"/>
    <property type="project" value="InterPro"/>
</dbReference>
<protein>
    <submittedName>
        <fullName evidence="7">Uncharacterized protein</fullName>
    </submittedName>
</protein>
<feature type="transmembrane region" description="Helical" evidence="6">
    <location>
        <begin position="364"/>
        <end position="383"/>
    </location>
</feature>
<name>A0A225ARQ0_TALAT</name>
<dbReference type="Gene3D" id="1.20.1720.10">
    <property type="entry name" value="Multidrug resistance protein D"/>
    <property type="match status" value="1"/>
</dbReference>
<dbReference type="Pfam" id="PF07690">
    <property type="entry name" value="MFS_1"/>
    <property type="match status" value="1"/>
</dbReference>
<feature type="transmembrane region" description="Helical" evidence="6">
    <location>
        <begin position="160"/>
        <end position="184"/>
    </location>
</feature>
<dbReference type="OrthoDB" id="440553at2759"/>
<evidence type="ECO:0000256" key="3">
    <source>
        <dbReference type="ARBA" id="ARBA00022989"/>
    </source>
</evidence>
<evidence type="ECO:0000256" key="4">
    <source>
        <dbReference type="ARBA" id="ARBA00023136"/>
    </source>
</evidence>
<feature type="transmembrane region" description="Helical" evidence="6">
    <location>
        <begin position="223"/>
        <end position="243"/>
    </location>
</feature>
<evidence type="ECO:0000256" key="1">
    <source>
        <dbReference type="ARBA" id="ARBA00004141"/>
    </source>
</evidence>
<evidence type="ECO:0000256" key="5">
    <source>
        <dbReference type="SAM" id="MobiDB-lite"/>
    </source>
</evidence>
<feature type="transmembrane region" description="Helical" evidence="6">
    <location>
        <begin position="438"/>
        <end position="457"/>
    </location>
</feature>
<evidence type="ECO:0000256" key="6">
    <source>
        <dbReference type="SAM" id="Phobius"/>
    </source>
</evidence>
<accession>A0A225ARQ0</accession>
<dbReference type="PRINTS" id="PR01036">
    <property type="entry name" value="TCRTETB"/>
</dbReference>
<gene>
    <name evidence="7" type="ORF">UA08_02207</name>
</gene>
<dbReference type="PANTHER" id="PTHR23501:SF43">
    <property type="entry name" value="MULTIDRUG TRANSPORTER, PUTATIVE (AFU_ORTHOLOGUE AFUA_6G03040)-RELATED"/>
    <property type="match status" value="1"/>
</dbReference>
<feature type="transmembrane region" description="Helical" evidence="6">
    <location>
        <begin position="102"/>
        <end position="123"/>
    </location>
</feature>
<feature type="transmembrane region" description="Helical" evidence="6">
    <location>
        <begin position="255"/>
        <end position="278"/>
    </location>
</feature>
<evidence type="ECO:0000256" key="2">
    <source>
        <dbReference type="ARBA" id="ARBA00022692"/>
    </source>
</evidence>
<feature type="transmembrane region" description="Helical" evidence="6">
    <location>
        <begin position="502"/>
        <end position="520"/>
    </location>
</feature>
<dbReference type="Gene3D" id="1.20.1250.20">
    <property type="entry name" value="MFS general substrate transporter like domains"/>
    <property type="match status" value="1"/>
</dbReference>
<feature type="region of interest" description="Disordered" evidence="5">
    <location>
        <begin position="1"/>
        <end position="22"/>
    </location>
</feature>
<evidence type="ECO:0000313" key="8">
    <source>
        <dbReference type="Proteomes" id="UP000214365"/>
    </source>
</evidence>
<dbReference type="RefSeq" id="XP_020122304.1">
    <property type="nucleotide sequence ID" value="XM_020265003.1"/>
</dbReference>
<reference evidence="7 8" key="1">
    <citation type="submission" date="2015-06" db="EMBL/GenBank/DDBJ databases">
        <title>Talaromyces atroroseus IBT 11181 draft genome.</title>
        <authorList>
            <person name="Rasmussen K.B."/>
            <person name="Rasmussen S."/>
            <person name="Petersen B."/>
            <person name="Sicheritz-Ponten T."/>
            <person name="Mortensen U.H."/>
            <person name="Thrane U."/>
        </authorList>
    </citation>
    <scope>NUCLEOTIDE SEQUENCE [LARGE SCALE GENOMIC DNA]</scope>
    <source>
        <strain evidence="7 8">IBT 11181</strain>
    </source>
</reference>
<keyword evidence="3 6" id="KW-1133">Transmembrane helix</keyword>
<feature type="transmembrane region" description="Helical" evidence="6">
    <location>
        <begin position="34"/>
        <end position="60"/>
    </location>
</feature>
<dbReference type="PANTHER" id="PTHR23501">
    <property type="entry name" value="MAJOR FACILITATOR SUPERFAMILY"/>
    <property type="match status" value="1"/>
</dbReference>
<organism evidence="7 8">
    <name type="scientific">Talaromyces atroroseus</name>
    <dbReference type="NCBI Taxonomy" id="1441469"/>
    <lineage>
        <taxon>Eukaryota</taxon>
        <taxon>Fungi</taxon>
        <taxon>Dikarya</taxon>
        <taxon>Ascomycota</taxon>
        <taxon>Pezizomycotina</taxon>
        <taxon>Eurotiomycetes</taxon>
        <taxon>Eurotiomycetidae</taxon>
        <taxon>Eurotiales</taxon>
        <taxon>Trichocomaceae</taxon>
        <taxon>Talaromyces</taxon>
        <taxon>Talaromyces sect. Trachyspermi</taxon>
    </lineage>
</organism>
<feature type="transmembrane region" description="Helical" evidence="6">
    <location>
        <begin position="129"/>
        <end position="148"/>
    </location>
</feature>
<dbReference type="GO" id="GO:0005886">
    <property type="term" value="C:plasma membrane"/>
    <property type="evidence" value="ECO:0007669"/>
    <property type="project" value="TreeGrafter"/>
</dbReference>
<dbReference type="Proteomes" id="UP000214365">
    <property type="component" value="Unassembled WGS sequence"/>
</dbReference>
<dbReference type="SUPFAM" id="SSF103473">
    <property type="entry name" value="MFS general substrate transporter"/>
    <property type="match status" value="1"/>
</dbReference>
<feature type="transmembrane region" description="Helical" evidence="6">
    <location>
        <begin position="395"/>
        <end position="417"/>
    </location>
</feature>
<proteinExistence type="predicted"/>